<feature type="transmembrane region" description="Helical" evidence="6">
    <location>
        <begin position="221"/>
        <end position="239"/>
    </location>
</feature>
<evidence type="ECO:0000256" key="3">
    <source>
        <dbReference type="ARBA" id="ARBA00022692"/>
    </source>
</evidence>
<proteinExistence type="inferred from homology"/>
<dbReference type="GO" id="GO:0015123">
    <property type="term" value="F:acetate transmembrane transporter activity"/>
    <property type="evidence" value="ECO:0007669"/>
    <property type="project" value="TreeGrafter"/>
</dbReference>
<feature type="transmembrane region" description="Helical" evidence="6">
    <location>
        <begin position="127"/>
        <end position="152"/>
    </location>
</feature>
<dbReference type="KEGG" id="ctp:CTRG_02837"/>
<dbReference type="Proteomes" id="UP000002037">
    <property type="component" value="Unassembled WGS sequence"/>
</dbReference>
<dbReference type="GO" id="GO:0005886">
    <property type="term" value="C:plasma membrane"/>
    <property type="evidence" value="ECO:0007669"/>
    <property type="project" value="TreeGrafter"/>
</dbReference>
<dbReference type="AlphaFoldDB" id="C5M8W5"/>
<dbReference type="PANTHER" id="PTHR31123:SF1">
    <property type="entry name" value="ACCUMULATION OF DYADS PROTEIN 2-RELATED"/>
    <property type="match status" value="1"/>
</dbReference>
<comment type="similarity">
    <text evidence="2">Belongs to the acetate uptake transporter (AceTr) (TC 2.A.96) family.</text>
</comment>
<comment type="subcellular location">
    <subcellularLocation>
        <location evidence="1">Membrane</location>
        <topology evidence="1">Multi-pass membrane protein</topology>
    </subcellularLocation>
</comment>
<keyword evidence="4 6" id="KW-1133">Transmembrane helix</keyword>
<evidence type="ECO:0000256" key="1">
    <source>
        <dbReference type="ARBA" id="ARBA00004141"/>
    </source>
</evidence>
<dbReference type="HOGENOM" id="CLU_051062_0_0_1"/>
<evidence type="ECO:0000256" key="2">
    <source>
        <dbReference type="ARBA" id="ARBA00005587"/>
    </source>
</evidence>
<evidence type="ECO:0000313" key="7">
    <source>
        <dbReference type="EMBL" id="EER34019.1"/>
    </source>
</evidence>
<dbReference type="GeneID" id="8300340"/>
<dbReference type="VEuPathDB" id="FungiDB:CTRG_02837"/>
<dbReference type="NCBIfam" id="NF038013">
    <property type="entry name" value="AceTr_1"/>
    <property type="match status" value="1"/>
</dbReference>
<evidence type="ECO:0000256" key="5">
    <source>
        <dbReference type="ARBA" id="ARBA00023136"/>
    </source>
</evidence>
<reference evidence="7 8" key="1">
    <citation type="journal article" date="2009" name="Nature">
        <title>Evolution of pathogenicity and sexual reproduction in eight Candida genomes.</title>
        <authorList>
            <person name="Butler G."/>
            <person name="Rasmussen M.D."/>
            <person name="Lin M.F."/>
            <person name="Santos M.A."/>
            <person name="Sakthikumar S."/>
            <person name="Munro C.A."/>
            <person name="Rheinbay E."/>
            <person name="Grabherr M."/>
            <person name="Forche A."/>
            <person name="Reedy J.L."/>
            <person name="Agrafioti I."/>
            <person name="Arnaud M.B."/>
            <person name="Bates S."/>
            <person name="Brown A.J."/>
            <person name="Brunke S."/>
            <person name="Costanzo M.C."/>
            <person name="Fitzpatrick D.A."/>
            <person name="de Groot P.W."/>
            <person name="Harris D."/>
            <person name="Hoyer L.L."/>
            <person name="Hube B."/>
            <person name="Klis F.M."/>
            <person name="Kodira C."/>
            <person name="Lennard N."/>
            <person name="Logue M.E."/>
            <person name="Martin R."/>
            <person name="Neiman A.M."/>
            <person name="Nikolaou E."/>
            <person name="Quail M.A."/>
            <person name="Quinn J."/>
            <person name="Santos M.C."/>
            <person name="Schmitzberger F.F."/>
            <person name="Sherlock G."/>
            <person name="Shah P."/>
            <person name="Silverstein K.A."/>
            <person name="Skrzypek M.S."/>
            <person name="Soll D."/>
            <person name="Staggs R."/>
            <person name="Stansfield I."/>
            <person name="Stumpf M.P."/>
            <person name="Sudbery P.E."/>
            <person name="Srikantha T."/>
            <person name="Zeng Q."/>
            <person name="Berman J."/>
            <person name="Berriman M."/>
            <person name="Heitman J."/>
            <person name="Gow N.A."/>
            <person name="Lorenz M.C."/>
            <person name="Birren B.W."/>
            <person name="Kellis M."/>
            <person name="Cuomo C.A."/>
        </authorList>
    </citation>
    <scope>NUCLEOTIDE SEQUENCE [LARGE SCALE GENOMIC DNA]</scope>
    <source>
        <strain evidence="8">ATCC MYA-3404 / T1</strain>
    </source>
</reference>
<dbReference type="EMBL" id="GG692397">
    <property type="protein sequence ID" value="EER34019.1"/>
    <property type="molecule type" value="Genomic_DNA"/>
</dbReference>
<organism evidence="7 8">
    <name type="scientific">Candida tropicalis (strain ATCC MYA-3404 / T1)</name>
    <name type="common">Yeast</name>
    <dbReference type="NCBI Taxonomy" id="294747"/>
    <lineage>
        <taxon>Eukaryota</taxon>
        <taxon>Fungi</taxon>
        <taxon>Dikarya</taxon>
        <taxon>Ascomycota</taxon>
        <taxon>Saccharomycotina</taxon>
        <taxon>Pichiomycetes</taxon>
        <taxon>Debaryomycetaceae</taxon>
        <taxon>Candida/Lodderomyces clade</taxon>
        <taxon>Candida</taxon>
    </lineage>
</organism>
<evidence type="ECO:0000256" key="6">
    <source>
        <dbReference type="SAM" id="Phobius"/>
    </source>
</evidence>
<evidence type="ECO:0008006" key="9">
    <source>
        <dbReference type="Google" id="ProtNLM"/>
    </source>
</evidence>
<dbReference type="PANTHER" id="PTHR31123">
    <property type="entry name" value="ACCUMULATION OF DYADS PROTEIN 2-RELATED"/>
    <property type="match status" value="1"/>
</dbReference>
<keyword evidence="8" id="KW-1185">Reference proteome</keyword>
<name>C5M8W5_CANTT</name>
<accession>C5M8W5</accession>
<evidence type="ECO:0000313" key="8">
    <source>
        <dbReference type="Proteomes" id="UP000002037"/>
    </source>
</evidence>
<feature type="transmembrane region" description="Helical" evidence="6">
    <location>
        <begin position="190"/>
        <end position="209"/>
    </location>
</feature>
<feature type="transmembrane region" description="Helical" evidence="6">
    <location>
        <begin position="101"/>
        <end position="121"/>
    </location>
</feature>
<dbReference type="InterPro" id="IPR051633">
    <property type="entry name" value="AceTr"/>
</dbReference>
<feature type="transmembrane region" description="Helical" evidence="6">
    <location>
        <begin position="164"/>
        <end position="184"/>
    </location>
</feature>
<dbReference type="OrthoDB" id="3648309at2759"/>
<evidence type="ECO:0000256" key="4">
    <source>
        <dbReference type="ARBA" id="ARBA00022989"/>
    </source>
</evidence>
<dbReference type="eggNOG" id="ENOG502QUJS">
    <property type="taxonomic scope" value="Eukaryota"/>
</dbReference>
<dbReference type="RefSeq" id="XP_002548540.1">
    <property type="nucleotide sequence ID" value="XM_002548494.1"/>
</dbReference>
<sequence length="263" mass="28655">MSFSSRSSQSIQSKQNSDDDIQAISYAGEGDEFVVLGGKKYYRHELMQAFVGNLNPGVTPYPEYNFGNASAIGLASFALTTFVLGLFYAGAKGIDHINAGVGLFIFYGGLVEFLAGIWEFFNANTFAYVVFCSYGSFWISLGCLNVPSFGIISAYEDPKMLGNAIGFFLIGWGIFTFMMVLVTLKATIPFIGLFVTLDAAFFVLAAAYITESNGCLRGGGVLCVISACCGWYGMFAGVSDKFNSYFVVRPLQVPVNQKRLFYI</sequence>
<gene>
    <name evidence="7" type="ORF">CTRG_02837</name>
</gene>
<dbReference type="Pfam" id="PF01184">
    <property type="entry name" value="Gpr1_Fun34_YaaH"/>
    <property type="match status" value="1"/>
</dbReference>
<feature type="transmembrane region" description="Helical" evidence="6">
    <location>
        <begin position="69"/>
        <end position="89"/>
    </location>
</feature>
<protein>
    <recommendedName>
        <fullName evidence="9">Ammonia transport outward protein 2</fullName>
    </recommendedName>
</protein>
<keyword evidence="5 6" id="KW-0472">Membrane</keyword>
<keyword evidence="3 6" id="KW-0812">Transmembrane</keyword>
<dbReference type="InterPro" id="IPR000791">
    <property type="entry name" value="Gpr1/Fun34/SatP-like"/>
</dbReference>